<comment type="caution">
    <text evidence="8">The sequence shown here is derived from an EMBL/GenBank/DDBJ whole genome shotgun (WGS) entry which is preliminary data.</text>
</comment>
<dbReference type="InterPro" id="IPR027379">
    <property type="entry name" value="CLS_N"/>
</dbReference>
<dbReference type="RefSeq" id="WP_133870215.1">
    <property type="nucleotide sequence ID" value="NZ_JAVJPS010000044.1"/>
</dbReference>
<organism evidence="8 9">
    <name type="scientific">Ilumatobacter fluminis</name>
    <dbReference type="NCBI Taxonomy" id="467091"/>
    <lineage>
        <taxon>Bacteria</taxon>
        <taxon>Bacillati</taxon>
        <taxon>Actinomycetota</taxon>
        <taxon>Acidimicrobiia</taxon>
        <taxon>Acidimicrobiales</taxon>
        <taxon>Ilumatobacteraceae</taxon>
        <taxon>Ilumatobacter</taxon>
    </lineage>
</organism>
<feature type="transmembrane region" description="Helical" evidence="6">
    <location>
        <begin position="7"/>
        <end position="30"/>
    </location>
</feature>
<protein>
    <submittedName>
        <fullName evidence="8">Phospholipase D-like protein</fullName>
    </submittedName>
</protein>
<keyword evidence="9" id="KW-1185">Reference proteome</keyword>
<feature type="domain" description="Cardiolipin synthase N-terminal" evidence="7">
    <location>
        <begin position="27"/>
        <end position="66"/>
    </location>
</feature>
<evidence type="ECO:0000313" key="8">
    <source>
        <dbReference type="EMBL" id="TDT17967.1"/>
    </source>
</evidence>
<sequence>MLAFSLWNAIWIVFVSFVFIAVLMMMFSVITDIFRDHELSGWGKAAWLIALLFFTFLTLIVYVIVRGDGMVKRSAKEQVEAKQSFDAYVRDVAGGGAASELEKASALHNEGKIDDAEYAALKAKILG</sequence>
<evidence type="ECO:0000259" key="7">
    <source>
        <dbReference type="Pfam" id="PF13396"/>
    </source>
</evidence>
<evidence type="ECO:0000256" key="2">
    <source>
        <dbReference type="ARBA" id="ARBA00022475"/>
    </source>
</evidence>
<evidence type="ECO:0000256" key="5">
    <source>
        <dbReference type="ARBA" id="ARBA00023136"/>
    </source>
</evidence>
<keyword evidence="3 6" id="KW-0812">Transmembrane</keyword>
<evidence type="ECO:0000256" key="4">
    <source>
        <dbReference type="ARBA" id="ARBA00022989"/>
    </source>
</evidence>
<feature type="transmembrane region" description="Helical" evidence="6">
    <location>
        <begin position="45"/>
        <end position="65"/>
    </location>
</feature>
<evidence type="ECO:0000256" key="6">
    <source>
        <dbReference type="SAM" id="Phobius"/>
    </source>
</evidence>
<dbReference type="AlphaFoldDB" id="A0A4R7I2W8"/>
<accession>A0A4R7I2W8</accession>
<dbReference type="OrthoDB" id="7596142at2"/>
<gene>
    <name evidence="8" type="ORF">BDK89_3581</name>
</gene>
<proteinExistence type="predicted"/>
<keyword evidence="2" id="KW-1003">Cell membrane</keyword>
<dbReference type="Pfam" id="PF13396">
    <property type="entry name" value="PLDc_N"/>
    <property type="match status" value="1"/>
</dbReference>
<dbReference type="GO" id="GO:0005886">
    <property type="term" value="C:plasma membrane"/>
    <property type="evidence" value="ECO:0007669"/>
    <property type="project" value="UniProtKB-SubCell"/>
</dbReference>
<dbReference type="EMBL" id="SOAU01000001">
    <property type="protein sequence ID" value="TDT17967.1"/>
    <property type="molecule type" value="Genomic_DNA"/>
</dbReference>
<evidence type="ECO:0000256" key="3">
    <source>
        <dbReference type="ARBA" id="ARBA00022692"/>
    </source>
</evidence>
<comment type="subcellular location">
    <subcellularLocation>
        <location evidence="1">Cell membrane</location>
        <topology evidence="1">Multi-pass membrane protein</topology>
    </subcellularLocation>
</comment>
<name>A0A4R7I2W8_9ACTN</name>
<keyword evidence="5 6" id="KW-0472">Membrane</keyword>
<evidence type="ECO:0000256" key="1">
    <source>
        <dbReference type="ARBA" id="ARBA00004651"/>
    </source>
</evidence>
<keyword evidence="4 6" id="KW-1133">Transmembrane helix</keyword>
<evidence type="ECO:0000313" key="9">
    <source>
        <dbReference type="Proteomes" id="UP000294558"/>
    </source>
</evidence>
<reference evidence="8 9" key="1">
    <citation type="submission" date="2019-03" db="EMBL/GenBank/DDBJ databases">
        <title>Sequencing the genomes of 1000 actinobacteria strains.</title>
        <authorList>
            <person name="Klenk H.-P."/>
        </authorList>
    </citation>
    <scope>NUCLEOTIDE SEQUENCE [LARGE SCALE GENOMIC DNA]</scope>
    <source>
        <strain evidence="8 9">DSM 18936</strain>
    </source>
</reference>
<dbReference type="Proteomes" id="UP000294558">
    <property type="component" value="Unassembled WGS sequence"/>
</dbReference>